<protein>
    <recommendedName>
        <fullName evidence="3">HK97 gp10 family phage protein</fullName>
    </recommendedName>
</protein>
<reference evidence="1 2" key="1">
    <citation type="journal article" date="2016" name="Genome Biol. Evol.">
        <title>Comparative Genomics of Campylobacter fetus from Reptiles and Mammals Reveals Divergent Evolution in Host-Associated Lineages.</title>
        <authorList>
            <person name="Gilbert M.J."/>
            <person name="Miller W.G."/>
            <person name="Yee E."/>
            <person name="Zomer A.L."/>
            <person name="van der Graaf-van Bloois L."/>
            <person name="Fitzgerald C."/>
            <person name="Forbes K.J."/>
            <person name="Meric G."/>
            <person name="Sheppard S.K."/>
            <person name="Wagenaar J.A."/>
            <person name="Duim B."/>
        </authorList>
    </citation>
    <scope>NUCLEOTIDE SEQUENCE [LARGE SCALE GENOMIC DNA]</scope>
    <source>
        <strain evidence="1 2">12S02225-3</strain>
    </source>
</reference>
<evidence type="ECO:0000313" key="2">
    <source>
        <dbReference type="Proteomes" id="UP000093100"/>
    </source>
</evidence>
<dbReference type="RefSeq" id="WP_065841108.1">
    <property type="nucleotide sequence ID" value="NZ_JAAOXI010000035.1"/>
</dbReference>
<comment type="caution">
    <text evidence="1">The sequence shown here is derived from an EMBL/GenBank/DDBJ whole genome shotgun (WGS) entry which is preliminary data.</text>
</comment>
<evidence type="ECO:0008006" key="3">
    <source>
        <dbReference type="Google" id="ProtNLM"/>
    </source>
</evidence>
<accession>A0AAX0H9I6</accession>
<evidence type="ECO:0000313" key="1">
    <source>
        <dbReference type="EMBL" id="OCR90204.1"/>
    </source>
</evidence>
<sequence length="161" mass="18471">MSAKFDAKAVSAMFKNALNRTLTKIANEQKKMLRDDIKVKNKHLHAKRLKRVRAKQNDLSIKLTSTTKYITPFMLEKSARPHPNPSGYYELENKRGGKFYGTRKKGVSVSGWNISKGHISGSAYYYVQKISNLDDALLAYTDKLKQKAESIFNLEIKKDWK</sequence>
<dbReference type="Proteomes" id="UP000093100">
    <property type="component" value="Unassembled WGS sequence"/>
</dbReference>
<proteinExistence type="predicted"/>
<dbReference type="AlphaFoldDB" id="A0AAX0H9I6"/>
<organism evidence="1 2">
    <name type="scientific">Campylobacter fetus subsp. testudinum</name>
    <dbReference type="NCBI Taxonomy" id="1507806"/>
    <lineage>
        <taxon>Bacteria</taxon>
        <taxon>Pseudomonadati</taxon>
        <taxon>Campylobacterota</taxon>
        <taxon>Epsilonproteobacteria</taxon>
        <taxon>Campylobacterales</taxon>
        <taxon>Campylobacteraceae</taxon>
        <taxon>Campylobacter</taxon>
    </lineage>
</organism>
<name>A0AAX0H9I6_CAMFE</name>
<gene>
    <name evidence="1" type="ORF">CFT12S02225_07490</name>
</gene>
<dbReference type="EMBL" id="LFLK01000008">
    <property type="protein sequence ID" value="OCR90204.1"/>
    <property type="molecule type" value="Genomic_DNA"/>
</dbReference>